<dbReference type="PANTHER" id="PTHR47990">
    <property type="entry name" value="2-OXOGLUTARATE (2OG) AND FE(II)-DEPENDENT OXYGENASE SUPERFAMILY PROTEIN-RELATED"/>
    <property type="match status" value="1"/>
</dbReference>
<keyword evidence="2" id="KW-0045">Antibiotic biosynthesis</keyword>
<evidence type="ECO:0000256" key="1">
    <source>
        <dbReference type="ARBA" id="ARBA00004792"/>
    </source>
</evidence>
<dbReference type="SUPFAM" id="SSF51197">
    <property type="entry name" value="Clavaminate synthase-like"/>
    <property type="match status" value="1"/>
</dbReference>
<evidence type="ECO:0000313" key="5">
    <source>
        <dbReference type="Proteomes" id="UP000005940"/>
    </source>
</evidence>
<dbReference type="InterPro" id="IPR044861">
    <property type="entry name" value="IPNS-like_FE2OG_OXY"/>
</dbReference>
<keyword evidence="3" id="KW-0560">Oxidoreductase</keyword>
<gene>
    <name evidence="4" type="ORF">STSU_001310</name>
</gene>
<keyword evidence="5" id="KW-1185">Reference proteome</keyword>
<comment type="similarity">
    <text evidence="3">Belongs to the iron/ascorbate-dependent oxidoreductase family.</text>
</comment>
<dbReference type="Gene3D" id="2.60.120.330">
    <property type="entry name" value="B-lactam Antibiotic, Isopenicillin N Synthase, Chain"/>
    <property type="match status" value="1"/>
</dbReference>
<accession>I2NBE6</accession>
<dbReference type="PROSITE" id="PS51471">
    <property type="entry name" value="FE2OG_OXY"/>
    <property type="match status" value="1"/>
</dbReference>
<evidence type="ECO:0000313" key="4">
    <source>
        <dbReference type="EMBL" id="QKM65998.1"/>
    </source>
</evidence>
<sequence>MALDRIPVVDLRPWHSGDRTARDQLADRVDRALGATGFLLVADESTEPGLPGRLRAAAHDFFHLPPAVKARYAQNAGRRGWIGPDRVAAARSEGGDTPPDLLEVWSCTASTAAGSDRTARLPRQWPDEAPALLPLVTEYTERMRALADTLLEVMATALDRPADFFTRHTARPHWDFTVNRYPPADETGPAAPGQFRVGPHTDFGLITLLDRQPGKGGLQIHDDGEGWRDAPYEPGTVTLNIGDLMARWSGDRWRSGRHRVLPPPPAAPQEELTSLVYFHSCAPETGITSLPAPLGRRTYAPVLAGEYFRSKLESIQKGQDR</sequence>
<comment type="pathway">
    <text evidence="1">Antibiotic biosynthesis.</text>
</comment>
<dbReference type="Pfam" id="PF14226">
    <property type="entry name" value="DIOX_N"/>
    <property type="match status" value="1"/>
</dbReference>
<keyword evidence="3" id="KW-0479">Metal-binding</keyword>
<dbReference type="AlphaFoldDB" id="I2NBE6"/>
<protein>
    <submittedName>
        <fullName evidence="4">Isopenicillin N synthase family oxygenase</fullName>
    </submittedName>
</protein>
<dbReference type="InterPro" id="IPR050231">
    <property type="entry name" value="Iron_ascorbate_oxido_reductase"/>
</dbReference>
<dbReference type="Proteomes" id="UP000005940">
    <property type="component" value="Chromosome"/>
</dbReference>
<proteinExistence type="inferred from homology"/>
<dbReference type="GO" id="GO:0017000">
    <property type="term" value="P:antibiotic biosynthetic process"/>
    <property type="evidence" value="ECO:0007669"/>
    <property type="project" value="UniProtKB-KW"/>
</dbReference>
<dbReference type="Pfam" id="PF03171">
    <property type="entry name" value="2OG-FeII_Oxy"/>
    <property type="match status" value="1"/>
</dbReference>
<organism evidence="4 5">
    <name type="scientific">Streptomyces tsukubensis (strain DSM 42081 / NBRC 108919 / NRRL 18488 / 9993)</name>
    <dbReference type="NCBI Taxonomy" id="1114943"/>
    <lineage>
        <taxon>Bacteria</taxon>
        <taxon>Bacillati</taxon>
        <taxon>Actinomycetota</taxon>
        <taxon>Actinomycetes</taxon>
        <taxon>Kitasatosporales</taxon>
        <taxon>Streptomycetaceae</taxon>
        <taxon>Streptomyces</taxon>
    </lineage>
</organism>
<dbReference type="InterPro" id="IPR026992">
    <property type="entry name" value="DIOX_N"/>
</dbReference>
<dbReference type="GO" id="GO:0016491">
    <property type="term" value="F:oxidoreductase activity"/>
    <property type="evidence" value="ECO:0007669"/>
    <property type="project" value="UniProtKB-KW"/>
</dbReference>
<dbReference type="RefSeq" id="WP_006344787.1">
    <property type="nucleotide sequence ID" value="NZ_CP029159.1"/>
</dbReference>
<reference evidence="4 5" key="1">
    <citation type="journal article" date="2012" name="J. Bacteriol.">
        <title>Draft genome of Streptomyces tsukubaensis NRRL 18488, the producer of the clinically important immunosuppressant tacrolimus (FK506).</title>
        <authorList>
            <person name="Barreiro C."/>
            <person name="Prieto C."/>
            <person name="Sola-Landa A."/>
            <person name="Solera E."/>
            <person name="Martinez-Castro M."/>
            <person name="Perez-Redondo R."/>
            <person name="Garcia-Estrada C."/>
            <person name="Aparicio J.F."/>
            <person name="Fernandez-Martinez L.T."/>
            <person name="Santos-Aberturas J."/>
            <person name="Salehi-Najafabadi Z."/>
            <person name="Rodriguez-Garcia A."/>
            <person name="Tauch A."/>
            <person name="Martin J.F."/>
        </authorList>
    </citation>
    <scope>NUCLEOTIDE SEQUENCE [LARGE SCALE GENOMIC DNA]</scope>
    <source>
        <strain evidence="5">DSM 42081 / NBRC 108919 / NRRL 18488 / 9993</strain>
    </source>
</reference>
<evidence type="ECO:0000256" key="2">
    <source>
        <dbReference type="ARBA" id="ARBA00023194"/>
    </source>
</evidence>
<dbReference type="InterPro" id="IPR005123">
    <property type="entry name" value="Oxoglu/Fe-dep_dioxygenase_dom"/>
</dbReference>
<dbReference type="GO" id="GO:0046872">
    <property type="term" value="F:metal ion binding"/>
    <property type="evidence" value="ECO:0007669"/>
    <property type="project" value="UniProtKB-KW"/>
</dbReference>
<dbReference type="InterPro" id="IPR027443">
    <property type="entry name" value="IPNS-like_sf"/>
</dbReference>
<keyword evidence="3" id="KW-0408">Iron</keyword>
<dbReference type="EMBL" id="CP029159">
    <property type="protein sequence ID" value="QKM65998.1"/>
    <property type="molecule type" value="Genomic_DNA"/>
</dbReference>
<evidence type="ECO:0000256" key="3">
    <source>
        <dbReference type="RuleBase" id="RU003682"/>
    </source>
</evidence>
<name>I2NBE6_STRT9</name>